<organism evidence="2 3">
    <name type="scientific">Taxus chinensis</name>
    <name type="common">Chinese yew</name>
    <name type="synonym">Taxus wallichiana var. chinensis</name>
    <dbReference type="NCBI Taxonomy" id="29808"/>
    <lineage>
        <taxon>Eukaryota</taxon>
        <taxon>Viridiplantae</taxon>
        <taxon>Streptophyta</taxon>
        <taxon>Embryophyta</taxon>
        <taxon>Tracheophyta</taxon>
        <taxon>Spermatophyta</taxon>
        <taxon>Pinopsida</taxon>
        <taxon>Pinidae</taxon>
        <taxon>Conifers II</taxon>
        <taxon>Cupressales</taxon>
        <taxon>Taxaceae</taxon>
        <taxon>Taxus</taxon>
    </lineage>
</organism>
<proteinExistence type="predicted"/>
<dbReference type="Proteomes" id="UP000824469">
    <property type="component" value="Unassembled WGS sequence"/>
</dbReference>
<evidence type="ECO:0000313" key="2">
    <source>
        <dbReference type="EMBL" id="KAH9312124.1"/>
    </source>
</evidence>
<keyword evidence="3" id="KW-1185">Reference proteome</keyword>
<feature type="non-terminal residue" evidence="2">
    <location>
        <position position="55"/>
    </location>
</feature>
<evidence type="ECO:0000256" key="1">
    <source>
        <dbReference type="SAM" id="MobiDB-lite"/>
    </source>
</evidence>
<comment type="caution">
    <text evidence="2">The sequence shown here is derived from an EMBL/GenBank/DDBJ whole genome shotgun (WGS) entry which is preliminary data.</text>
</comment>
<protein>
    <submittedName>
        <fullName evidence="2">Uncharacterized protein</fullName>
    </submittedName>
</protein>
<feature type="region of interest" description="Disordered" evidence="1">
    <location>
        <begin position="1"/>
        <end position="24"/>
    </location>
</feature>
<sequence>MSGREESIMGSEEDMEGSSGMGHKKVMSDGGGCVDFLGILEGHDEDMGFYVLGLP</sequence>
<dbReference type="EMBL" id="JAHRHJ020000006">
    <property type="protein sequence ID" value="KAH9312124.1"/>
    <property type="molecule type" value="Genomic_DNA"/>
</dbReference>
<name>A0AA38L1E5_TAXCH</name>
<gene>
    <name evidence="2" type="ORF">KI387_027159</name>
</gene>
<dbReference type="AlphaFoldDB" id="A0AA38L1E5"/>
<accession>A0AA38L1E5</accession>
<reference evidence="2 3" key="1">
    <citation type="journal article" date="2021" name="Nat. Plants">
        <title>The Taxus genome provides insights into paclitaxel biosynthesis.</title>
        <authorList>
            <person name="Xiong X."/>
            <person name="Gou J."/>
            <person name="Liao Q."/>
            <person name="Li Y."/>
            <person name="Zhou Q."/>
            <person name="Bi G."/>
            <person name="Li C."/>
            <person name="Du R."/>
            <person name="Wang X."/>
            <person name="Sun T."/>
            <person name="Guo L."/>
            <person name="Liang H."/>
            <person name="Lu P."/>
            <person name="Wu Y."/>
            <person name="Zhang Z."/>
            <person name="Ro D.K."/>
            <person name="Shang Y."/>
            <person name="Huang S."/>
            <person name="Yan J."/>
        </authorList>
    </citation>
    <scope>NUCLEOTIDE SEQUENCE [LARGE SCALE GENOMIC DNA]</scope>
    <source>
        <strain evidence="2">Ta-2019</strain>
    </source>
</reference>
<evidence type="ECO:0000313" key="3">
    <source>
        <dbReference type="Proteomes" id="UP000824469"/>
    </source>
</evidence>